<protein>
    <submittedName>
        <fullName evidence="1">Uncharacterized protein</fullName>
    </submittedName>
</protein>
<keyword evidence="2" id="KW-1185">Reference proteome</keyword>
<evidence type="ECO:0000313" key="1">
    <source>
        <dbReference type="EMBL" id="QCD79412.1"/>
    </source>
</evidence>
<proteinExistence type="predicted"/>
<dbReference type="Proteomes" id="UP000501690">
    <property type="component" value="Linkage Group LG1"/>
</dbReference>
<dbReference type="AlphaFoldDB" id="A0A4D6KPC9"/>
<evidence type="ECO:0000313" key="2">
    <source>
        <dbReference type="Proteomes" id="UP000501690"/>
    </source>
</evidence>
<accession>A0A4D6KPC9</accession>
<name>A0A4D6KPC9_VIGUN</name>
<gene>
    <name evidence="1" type="ORF">DEO72_LG1g3052</name>
</gene>
<reference evidence="1 2" key="1">
    <citation type="submission" date="2019-04" db="EMBL/GenBank/DDBJ databases">
        <title>An improved genome assembly and genetic linkage map for asparagus bean, Vigna unguiculata ssp. sesquipedialis.</title>
        <authorList>
            <person name="Xia Q."/>
            <person name="Zhang R."/>
            <person name="Dong Y."/>
        </authorList>
    </citation>
    <scope>NUCLEOTIDE SEQUENCE [LARGE SCALE GENOMIC DNA]</scope>
    <source>
        <tissue evidence="1">Leaf</tissue>
    </source>
</reference>
<organism evidence="1 2">
    <name type="scientific">Vigna unguiculata</name>
    <name type="common">Cowpea</name>
    <dbReference type="NCBI Taxonomy" id="3917"/>
    <lineage>
        <taxon>Eukaryota</taxon>
        <taxon>Viridiplantae</taxon>
        <taxon>Streptophyta</taxon>
        <taxon>Embryophyta</taxon>
        <taxon>Tracheophyta</taxon>
        <taxon>Spermatophyta</taxon>
        <taxon>Magnoliopsida</taxon>
        <taxon>eudicotyledons</taxon>
        <taxon>Gunneridae</taxon>
        <taxon>Pentapetalae</taxon>
        <taxon>rosids</taxon>
        <taxon>fabids</taxon>
        <taxon>Fabales</taxon>
        <taxon>Fabaceae</taxon>
        <taxon>Papilionoideae</taxon>
        <taxon>50 kb inversion clade</taxon>
        <taxon>NPAAA clade</taxon>
        <taxon>indigoferoid/millettioid clade</taxon>
        <taxon>Phaseoleae</taxon>
        <taxon>Vigna</taxon>
    </lineage>
</organism>
<dbReference type="EMBL" id="CP039345">
    <property type="protein sequence ID" value="QCD79412.1"/>
    <property type="molecule type" value="Genomic_DNA"/>
</dbReference>
<sequence length="77" mass="8734">MSSEKRGVEHQVSEPYQIQIRTICSNNHHGIIFHLAHLNSPPLETRTIDAGIDLHQHISGNHHTKLDKLGKSELRNP</sequence>